<comment type="caution">
    <text evidence="4">The sequence shown here is derived from an EMBL/GenBank/DDBJ whole genome shotgun (WGS) entry which is preliminary data.</text>
</comment>
<dbReference type="PANTHER" id="PTHR20857">
    <property type="entry name" value="THIAMINE-PHOSPHATE PYROPHOSPHORYLASE"/>
    <property type="match status" value="1"/>
</dbReference>
<reference evidence="4 5" key="1">
    <citation type="journal article" date="2017" name="Int. J. Syst. Evol. Microbiol.">
        <title>Bacillus mangrovi sp. nov., isolated from a sediment sample from a mangrove forest.</title>
        <authorList>
            <person name="Gupta V."/>
            <person name="Singh P.K."/>
            <person name="Korpole S."/>
            <person name="Tanuku N.R.S."/>
            <person name="Pinnaka A.K."/>
        </authorList>
    </citation>
    <scope>NUCLEOTIDE SEQUENCE [LARGE SCALE GENOMIC DNA]</scope>
    <source>
        <strain evidence="4 5">KCTC 33872</strain>
    </source>
</reference>
<dbReference type="AlphaFoldDB" id="A0A7X2V5T1"/>
<dbReference type="SUPFAM" id="SSF51391">
    <property type="entry name" value="Thiamin phosphate synthase"/>
    <property type="match status" value="1"/>
</dbReference>
<evidence type="ECO:0000313" key="5">
    <source>
        <dbReference type="Proteomes" id="UP000434639"/>
    </source>
</evidence>
<dbReference type="Gene3D" id="3.20.20.70">
    <property type="entry name" value="Aldolase class I"/>
    <property type="match status" value="1"/>
</dbReference>
<dbReference type="InterPro" id="IPR013785">
    <property type="entry name" value="Aldolase_TIM"/>
</dbReference>
<dbReference type="GO" id="GO:0009228">
    <property type="term" value="P:thiamine biosynthetic process"/>
    <property type="evidence" value="ECO:0007669"/>
    <property type="project" value="UniProtKB-KW"/>
</dbReference>
<evidence type="ECO:0000256" key="1">
    <source>
        <dbReference type="ARBA" id="ARBA00004948"/>
    </source>
</evidence>
<dbReference type="PANTHER" id="PTHR20857:SF22">
    <property type="entry name" value="THIAZOLE TAUTOMERASE"/>
    <property type="match status" value="1"/>
</dbReference>
<dbReference type="InterPro" id="IPR022998">
    <property type="entry name" value="ThiamineP_synth_TenI"/>
</dbReference>
<accession>A0A7X2V5T1</accession>
<keyword evidence="5" id="KW-1185">Reference proteome</keyword>
<dbReference type="EMBL" id="WMIB01000018">
    <property type="protein sequence ID" value="MTH54750.1"/>
    <property type="molecule type" value="Genomic_DNA"/>
</dbReference>
<dbReference type="OrthoDB" id="9815348at2"/>
<dbReference type="Proteomes" id="UP000434639">
    <property type="component" value="Unassembled WGS sequence"/>
</dbReference>
<evidence type="ECO:0000259" key="3">
    <source>
        <dbReference type="Pfam" id="PF02581"/>
    </source>
</evidence>
<feature type="domain" description="Thiamine phosphate synthase/TenI" evidence="3">
    <location>
        <begin position="29"/>
        <end position="181"/>
    </location>
</feature>
<name>A0A7X2V5T1_9BACI</name>
<evidence type="ECO:0000256" key="2">
    <source>
        <dbReference type="ARBA" id="ARBA00022977"/>
    </source>
</evidence>
<dbReference type="GO" id="GO:0004789">
    <property type="term" value="F:thiamine-phosphate diphosphorylase activity"/>
    <property type="evidence" value="ECO:0007669"/>
    <property type="project" value="TreeGrafter"/>
</dbReference>
<evidence type="ECO:0000313" key="4">
    <source>
        <dbReference type="EMBL" id="MTH54750.1"/>
    </source>
</evidence>
<dbReference type="CDD" id="cd00564">
    <property type="entry name" value="TMP_TenI"/>
    <property type="match status" value="1"/>
</dbReference>
<keyword evidence="2" id="KW-0784">Thiamine biosynthesis</keyword>
<dbReference type="GO" id="GO:0005737">
    <property type="term" value="C:cytoplasm"/>
    <property type="evidence" value="ECO:0007669"/>
    <property type="project" value="TreeGrafter"/>
</dbReference>
<dbReference type="Pfam" id="PF02581">
    <property type="entry name" value="TMP-TENI"/>
    <property type="match status" value="1"/>
</dbReference>
<comment type="pathway">
    <text evidence="1">Cofactor biosynthesis; thiamine diphosphate biosynthesis.</text>
</comment>
<gene>
    <name evidence="4" type="ORF">GKZ89_15205</name>
</gene>
<protein>
    <submittedName>
        <fullName evidence="4">Thiazole tautomerase TenI</fullName>
    </submittedName>
</protein>
<dbReference type="InterPro" id="IPR036206">
    <property type="entry name" value="ThiamineP_synth_sf"/>
</dbReference>
<sequence>MDLEFHLVTNGMIPFEEIADFMVQAEEIIDFLHIRDSDRSALEVYKGIQCLTSRGVPPEKLIVNDRTDAAAAAGIHRVQLGYRSLPPFAVKAAFSGMHAGKSVHSLEEALQAEAEGANSVLFGHVFPTESKKGLEPKGLEQAGEIAEALEIEVLAIGGIEPVHIPLLQQKGIKGFAVMSGIWGSGNWLERARAYRFASE</sequence>
<proteinExistence type="predicted"/>
<organism evidence="4 5">
    <name type="scientific">Metabacillus mangrovi</name>
    <dbReference type="NCBI Taxonomy" id="1491830"/>
    <lineage>
        <taxon>Bacteria</taxon>
        <taxon>Bacillati</taxon>
        <taxon>Bacillota</taxon>
        <taxon>Bacilli</taxon>
        <taxon>Bacillales</taxon>
        <taxon>Bacillaceae</taxon>
        <taxon>Metabacillus</taxon>
    </lineage>
</organism>